<feature type="compositionally biased region" description="Polar residues" evidence="1">
    <location>
        <begin position="266"/>
        <end position="281"/>
    </location>
</feature>
<accession>A0ABR3C5R2</accession>
<comment type="caution">
    <text evidence="2">The sequence shown here is derived from an EMBL/GenBank/DDBJ whole genome shotgun (WGS) entry which is preliminary data.</text>
</comment>
<evidence type="ECO:0000313" key="2">
    <source>
        <dbReference type="EMBL" id="KAL0255958.1"/>
    </source>
</evidence>
<organism evidence="2 3">
    <name type="scientific">Cryptococcus tetragattii IND107</name>
    <dbReference type="NCBI Taxonomy" id="1296105"/>
    <lineage>
        <taxon>Eukaryota</taxon>
        <taxon>Fungi</taxon>
        <taxon>Dikarya</taxon>
        <taxon>Basidiomycota</taxon>
        <taxon>Agaricomycotina</taxon>
        <taxon>Tremellomycetes</taxon>
        <taxon>Tremellales</taxon>
        <taxon>Cryptococcaceae</taxon>
        <taxon>Cryptococcus</taxon>
        <taxon>Cryptococcus gattii species complex</taxon>
    </lineage>
</organism>
<reference evidence="2" key="1">
    <citation type="submission" date="2015-01" db="EMBL/GenBank/DDBJ databases">
        <authorList>
            <consortium name="The Broad Institute Genomics Platform"/>
            <person name="Cuomo C."/>
            <person name="Litvintseva A."/>
            <person name="Chen Y."/>
            <person name="Heitman J."/>
            <person name="Sun S."/>
            <person name="Springer D."/>
            <person name="Dromer F."/>
            <person name="Young S."/>
            <person name="Zeng Q."/>
            <person name="Gargeya S."/>
            <person name="Abouelleil A."/>
            <person name="Alvarado L."/>
            <person name="Chapman S.B."/>
            <person name="Gainer-Dewar J."/>
            <person name="Goldberg J."/>
            <person name="Griggs A."/>
            <person name="Gujja S."/>
            <person name="Hansen M."/>
            <person name="Howarth C."/>
            <person name="Imamovic A."/>
            <person name="Larimer J."/>
            <person name="Murphy C."/>
            <person name="Naylor J."/>
            <person name="Pearson M."/>
            <person name="Priest M."/>
            <person name="Roberts A."/>
            <person name="Saif S."/>
            <person name="Shea T."/>
            <person name="Sykes S."/>
            <person name="Wortman J."/>
            <person name="Nusbaum C."/>
            <person name="Birren B."/>
        </authorList>
    </citation>
    <scope>NUCLEOTIDE SEQUENCE</scope>
    <source>
        <strain evidence="2">IND107</strain>
    </source>
</reference>
<proteinExistence type="predicted"/>
<dbReference type="RefSeq" id="XP_066617235.1">
    <property type="nucleotide sequence ID" value="XM_066755334.1"/>
</dbReference>
<sequence>MIHAMPNVQEDLQRDNLGDPSYDEAIQLAMDKRQPEYIGDLMERALNFPELKCFGNILLSHVVHRLYPEHATSDDITASQRDMISIVDDKVFWHNTLRLFHTKYNIERSYDVINPNLKPIDVMLQGPVDDDQPFLFARVMRIFHFDIYKKRKAGLVTVNVVEKHSLPVIWVRWYETDGDWRNPLDANHMCQLKWMEGPDAYGFVDPTCILQACHLIPCFKNGTHQSTDGLQSWESFYLSAFVNPDIMMRFLGGGVGHQQKGRENETLSSVAQADPQNSSTGEVDMINVNAGADHNGSDYHIK</sequence>
<dbReference type="Proteomes" id="UP000054399">
    <property type="component" value="Unassembled WGS sequence"/>
</dbReference>
<name>A0ABR3C5R2_9TREE</name>
<evidence type="ECO:0000313" key="3">
    <source>
        <dbReference type="Proteomes" id="UP000054399"/>
    </source>
</evidence>
<protein>
    <recommendedName>
        <fullName evidence="4">HNH nuclease domain-containing protein</fullName>
    </recommendedName>
</protein>
<gene>
    <name evidence="2" type="ORF">I308_100769</name>
</gene>
<evidence type="ECO:0008006" key="4">
    <source>
        <dbReference type="Google" id="ProtNLM"/>
    </source>
</evidence>
<dbReference type="GeneID" id="91987627"/>
<feature type="region of interest" description="Disordered" evidence="1">
    <location>
        <begin position="257"/>
        <end position="283"/>
    </location>
</feature>
<reference evidence="2" key="2">
    <citation type="submission" date="2024-01" db="EMBL/GenBank/DDBJ databases">
        <title>Comparative genomics of Cryptococcus and Kwoniella reveals pathogenesis evolution and contrasting modes of karyotype evolution via chromosome fusion or intercentromeric recombination.</title>
        <authorList>
            <person name="Coelho M.A."/>
            <person name="David-Palma M."/>
            <person name="Shea T."/>
            <person name="Bowers K."/>
            <person name="Mcginley-Smith S."/>
            <person name="Mohammad A.W."/>
            <person name="Gnirke A."/>
            <person name="Yurkov A.M."/>
            <person name="Nowrousian M."/>
            <person name="Sun S."/>
            <person name="Cuomo C.A."/>
            <person name="Heitman J."/>
        </authorList>
    </citation>
    <scope>NUCLEOTIDE SEQUENCE</scope>
    <source>
        <strain evidence="2">IND107</strain>
    </source>
</reference>
<evidence type="ECO:0000256" key="1">
    <source>
        <dbReference type="SAM" id="MobiDB-lite"/>
    </source>
</evidence>
<dbReference type="EMBL" id="ATAM02000001">
    <property type="protein sequence ID" value="KAL0255958.1"/>
    <property type="molecule type" value="Genomic_DNA"/>
</dbReference>
<keyword evidence="3" id="KW-1185">Reference proteome</keyword>